<evidence type="ECO:0000313" key="3">
    <source>
        <dbReference type="Proteomes" id="UP000003781"/>
    </source>
</evidence>
<feature type="region of interest" description="Disordered" evidence="1">
    <location>
        <begin position="189"/>
        <end position="268"/>
    </location>
</feature>
<dbReference type="SUPFAM" id="SSF110997">
    <property type="entry name" value="Sporulation related repeat"/>
    <property type="match status" value="1"/>
</dbReference>
<dbReference type="eggNOG" id="COG3087">
    <property type="taxonomic scope" value="Bacteria"/>
</dbReference>
<keyword evidence="3" id="KW-1185">Reference proteome</keyword>
<reference evidence="2 3" key="1">
    <citation type="submission" date="2007-03" db="EMBL/GenBank/DDBJ databases">
        <authorList>
            <person name="Stal L."/>
            <person name="Ferriera S."/>
            <person name="Johnson J."/>
            <person name="Kravitz S."/>
            <person name="Beeson K."/>
            <person name="Sutton G."/>
            <person name="Rogers Y.-H."/>
            <person name="Friedman R."/>
            <person name="Frazier M."/>
            <person name="Venter J.C."/>
        </authorList>
    </citation>
    <scope>NUCLEOTIDE SEQUENCE [LARGE SCALE GENOMIC DNA]</scope>
    <source>
        <strain evidence="2 3">CCY0110</strain>
    </source>
</reference>
<protein>
    <recommendedName>
        <fullName evidence="4">SPOR domain-containing protein</fullName>
    </recommendedName>
</protein>
<organism evidence="2 3">
    <name type="scientific">Crocosphaera chwakensis CCY0110</name>
    <dbReference type="NCBI Taxonomy" id="391612"/>
    <lineage>
        <taxon>Bacteria</taxon>
        <taxon>Bacillati</taxon>
        <taxon>Cyanobacteriota</taxon>
        <taxon>Cyanophyceae</taxon>
        <taxon>Oscillatoriophycideae</taxon>
        <taxon>Chroococcales</taxon>
        <taxon>Aphanothecaceae</taxon>
        <taxon>Crocosphaera</taxon>
        <taxon>Crocosphaera chwakensis</taxon>
    </lineage>
</organism>
<dbReference type="RefSeq" id="WP_008274878.1">
    <property type="nucleotide sequence ID" value="NZ_AAXW01000009.1"/>
</dbReference>
<evidence type="ECO:0000256" key="1">
    <source>
        <dbReference type="SAM" id="MobiDB-lite"/>
    </source>
</evidence>
<proteinExistence type="predicted"/>
<dbReference type="GO" id="GO:0042834">
    <property type="term" value="F:peptidoglycan binding"/>
    <property type="evidence" value="ECO:0007669"/>
    <property type="project" value="InterPro"/>
</dbReference>
<dbReference type="EMBL" id="AAXW01000009">
    <property type="protein sequence ID" value="EAZ92087.1"/>
    <property type="molecule type" value="Genomic_DNA"/>
</dbReference>
<comment type="caution">
    <text evidence="2">The sequence shown here is derived from an EMBL/GenBank/DDBJ whole genome shotgun (WGS) entry which is preliminary data.</text>
</comment>
<dbReference type="OrthoDB" id="9759810at2"/>
<feature type="compositionally biased region" description="Pro residues" evidence="1">
    <location>
        <begin position="239"/>
        <end position="255"/>
    </location>
</feature>
<feature type="compositionally biased region" description="Low complexity" evidence="1">
    <location>
        <begin position="203"/>
        <end position="212"/>
    </location>
</feature>
<accession>A3INB0</accession>
<dbReference type="InterPro" id="IPR036680">
    <property type="entry name" value="SPOR-like_sf"/>
</dbReference>
<sequence>MKLTLIGKLVAVTTFALTGIIPWFPCEASTFDEQEVNQDDFIAVARPYGDNKYDLLIIRQIPGQRQCWEEIESNSVTTIDPLLLNFNFAGSCQRSTDSNGYSIRIDGQDLGLDYLLRVVQNKGELLLVGTHRSDPNQPDIVVGRTEGVASGFLKIDLDPGWRFTQRAYNGQVLGHIYLTGDSASIPAQPAYNTTDSSKEEVVVSESDSSVQEMTFTAQTQPSSVSSGNTVTVQPSGNTLPPPPNPSVANEPPPLPSFSELPPLEPPTTKSFNGMVPPPTPNAANTERNTQTSQSYRVVVAVGSSQDRTRVRSLFPEAFSTSYQGRSMLQVGLFSDKNNAQKAEQSLKSIGLNPIIIQ</sequence>
<dbReference type="Proteomes" id="UP000003781">
    <property type="component" value="Unassembled WGS sequence"/>
</dbReference>
<dbReference type="eggNOG" id="COG0810">
    <property type="taxonomic scope" value="Bacteria"/>
</dbReference>
<evidence type="ECO:0000313" key="2">
    <source>
        <dbReference type="EMBL" id="EAZ92087.1"/>
    </source>
</evidence>
<dbReference type="InterPro" id="IPR022222">
    <property type="entry name" value="DUF3747"/>
</dbReference>
<name>A3INB0_9CHRO</name>
<dbReference type="Pfam" id="PF12565">
    <property type="entry name" value="DUF3747"/>
    <property type="match status" value="1"/>
</dbReference>
<evidence type="ECO:0008006" key="4">
    <source>
        <dbReference type="Google" id="ProtNLM"/>
    </source>
</evidence>
<feature type="compositionally biased region" description="Polar residues" evidence="1">
    <location>
        <begin position="213"/>
        <end position="233"/>
    </location>
</feature>
<dbReference type="AlphaFoldDB" id="A3INB0"/>
<gene>
    <name evidence="2" type="ORF">CY0110_00475</name>
</gene>